<dbReference type="SUPFAM" id="SSF52343">
    <property type="entry name" value="Ferredoxin reductase-like, C-terminal NADP-linked domain"/>
    <property type="match status" value="1"/>
</dbReference>
<dbReference type="PRINTS" id="PR00410">
    <property type="entry name" value="PHEHYDRXLASE"/>
</dbReference>
<evidence type="ECO:0000256" key="4">
    <source>
        <dbReference type="ARBA" id="ARBA00022692"/>
    </source>
</evidence>
<keyword evidence="9" id="KW-0560">Oxidoreductase</keyword>
<evidence type="ECO:0000256" key="8">
    <source>
        <dbReference type="ARBA" id="ARBA00022989"/>
    </source>
</evidence>
<evidence type="ECO:0000259" key="14">
    <source>
        <dbReference type="PROSITE" id="PS51384"/>
    </source>
</evidence>
<dbReference type="InterPro" id="IPR017927">
    <property type="entry name" value="FAD-bd_FR_type"/>
</dbReference>
<keyword evidence="12 13" id="KW-0472">Membrane</keyword>
<organism evidence="15 16">
    <name type="scientific">Candidatus Wolfebacteria bacterium GW2011_GWC2_39_22</name>
    <dbReference type="NCBI Taxonomy" id="1619013"/>
    <lineage>
        <taxon>Bacteria</taxon>
        <taxon>Candidatus Wolfeibacteriota</taxon>
    </lineage>
</organism>
<evidence type="ECO:0000256" key="11">
    <source>
        <dbReference type="ARBA" id="ARBA00023014"/>
    </source>
</evidence>
<dbReference type="GO" id="GO:0051537">
    <property type="term" value="F:2 iron, 2 sulfur cluster binding"/>
    <property type="evidence" value="ECO:0007669"/>
    <property type="project" value="UniProtKB-KW"/>
</dbReference>
<dbReference type="Proteomes" id="UP000034665">
    <property type="component" value="Unassembled WGS sequence"/>
</dbReference>
<dbReference type="Gene3D" id="3.40.50.80">
    <property type="entry name" value="Nucleotide-binding domain of ferredoxin-NADP reductase (FNR) module"/>
    <property type="match status" value="1"/>
</dbReference>
<protein>
    <submittedName>
        <fullName evidence="15">Membrane flavodoxin oxidoreductase</fullName>
    </submittedName>
</protein>
<sequence>MLVQKMKGLSGWFIVGALSVSPLFIWATIQPLSERFATFTTTLTSIGQMLGLVGMAMFALNLILSTRHPILERFFNGMNRVYLAHHTFGAIAFSLLLFHPIFLALKFAFVASPRDAALFLLSTNPPILWGIFALLSMMLFLVLTFFVSFAYDKWRITHKFLAASFILASIHTLIIYSDTQVSSLLYWYMVFFVVLGLIPIIYRTVAPKLFVSYIEYIVDEVRPMDEHTVEIFMKPVFKPFTYKAGQFIFISFKTEIVGDEFHPFSIVSSPDESRLAIAVKTLGDHTGKFKLIAKNTVAKIEGPFGVFSNERAPGKNQLWIAGGIGITPFIGMAKAIIDPAYRIKIYYCVTNKTEAVFLEELIAVAQKNPNITIATFCSNERGYISADALQAMGEDIFANEILICGPVPLMHSLKKQLTAKGVSRAHIHTEEFALR</sequence>
<evidence type="ECO:0000256" key="12">
    <source>
        <dbReference type="ARBA" id="ARBA00023136"/>
    </source>
</evidence>
<feature type="transmembrane region" description="Helical" evidence="13">
    <location>
        <begin position="87"/>
        <end position="107"/>
    </location>
</feature>
<dbReference type="Gene3D" id="2.40.30.10">
    <property type="entry name" value="Translation factors"/>
    <property type="match status" value="1"/>
</dbReference>
<keyword evidence="8 13" id="KW-1133">Transmembrane helix</keyword>
<dbReference type="GO" id="GO:0050660">
    <property type="term" value="F:flavin adenine dinucleotide binding"/>
    <property type="evidence" value="ECO:0007669"/>
    <property type="project" value="TreeGrafter"/>
</dbReference>
<evidence type="ECO:0000256" key="1">
    <source>
        <dbReference type="ARBA" id="ARBA00001974"/>
    </source>
</evidence>
<dbReference type="InterPro" id="IPR050415">
    <property type="entry name" value="MRET"/>
</dbReference>
<feature type="transmembrane region" description="Helical" evidence="13">
    <location>
        <begin position="127"/>
        <end position="148"/>
    </location>
</feature>
<keyword evidence="10" id="KW-0408">Iron</keyword>
<dbReference type="InterPro" id="IPR013112">
    <property type="entry name" value="FAD-bd_8"/>
</dbReference>
<dbReference type="STRING" id="1619013.UT41_C0001G0471"/>
<dbReference type="AlphaFoldDB" id="A0A0G0RGY0"/>
<comment type="subcellular location">
    <subcellularLocation>
        <location evidence="2">Membrane</location>
        <topology evidence="2">Multi-pass membrane protein</topology>
    </subcellularLocation>
</comment>
<proteinExistence type="predicted"/>
<evidence type="ECO:0000256" key="2">
    <source>
        <dbReference type="ARBA" id="ARBA00004141"/>
    </source>
</evidence>
<dbReference type="SUPFAM" id="SSF63380">
    <property type="entry name" value="Riboflavin synthase domain-like"/>
    <property type="match status" value="1"/>
</dbReference>
<keyword evidence="11" id="KW-0411">Iron-sulfur</keyword>
<feature type="transmembrane region" description="Helical" evidence="13">
    <location>
        <begin position="12"/>
        <end position="29"/>
    </location>
</feature>
<comment type="cofactor">
    <cofactor evidence="1">
        <name>FAD</name>
        <dbReference type="ChEBI" id="CHEBI:57692"/>
    </cofactor>
</comment>
<gene>
    <name evidence="15" type="ORF">UT41_C0001G0471</name>
</gene>
<evidence type="ECO:0000256" key="9">
    <source>
        <dbReference type="ARBA" id="ARBA00023002"/>
    </source>
</evidence>
<keyword evidence="4 13" id="KW-0812">Transmembrane</keyword>
<dbReference type="GO" id="GO:0016020">
    <property type="term" value="C:membrane"/>
    <property type="evidence" value="ECO:0007669"/>
    <property type="project" value="UniProtKB-SubCell"/>
</dbReference>
<feature type="transmembrane region" description="Helical" evidence="13">
    <location>
        <begin position="183"/>
        <end position="202"/>
    </location>
</feature>
<keyword evidence="6" id="KW-0479">Metal-binding</keyword>
<reference evidence="15 16" key="1">
    <citation type="journal article" date="2015" name="Nature">
        <title>rRNA introns, odd ribosomes, and small enigmatic genomes across a large radiation of phyla.</title>
        <authorList>
            <person name="Brown C.T."/>
            <person name="Hug L.A."/>
            <person name="Thomas B.C."/>
            <person name="Sharon I."/>
            <person name="Castelle C.J."/>
            <person name="Singh A."/>
            <person name="Wilkins M.J."/>
            <person name="Williams K.H."/>
            <person name="Banfield J.F."/>
        </authorList>
    </citation>
    <scope>NUCLEOTIDE SEQUENCE [LARGE SCALE GENOMIC DNA]</scope>
</reference>
<dbReference type="GO" id="GO:0016491">
    <property type="term" value="F:oxidoreductase activity"/>
    <property type="evidence" value="ECO:0007669"/>
    <property type="project" value="UniProtKB-KW"/>
</dbReference>
<feature type="transmembrane region" description="Helical" evidence="13">
    <location>
        <begin position="49"/>
        <end position="66"/>
    </location>
</feature>
<dbReference type="Pfam" id="PF01794">
    <property type="entry name" value="Ferric_reduct"/>
    <property type="match status" value="1"/>
</dbReference>
<dbReference type="PROSITE" id="PS51384">
    <property type="entry name" value="FAD_FR"/>
    <property type="match status" value="1"/>
</dbReference>
<keyword evidence="3" id="KW-0285">Flavoprotein</keyword>
<evidence type="ECO:0000256" key="5">
    <source>
        <dbReference type="ARBA" id="ARBA00022714"/>
    </source>
</evidence>
<comment type="caution">
    <text evidence="15">The sequence shown here is derived from an EMBL/GenBank/DDBJ whole genome shotgun (WGS) entry which is preliminary data.</text>
</comment>
<dbReference type="GO" id="GO:0046872">
    <property type="term" value="F:metal ion binding"/>
    <property type="evidence" value="ECO:0007669"/>
    <property type="project" value="UniProtKB-KW"/>
</dbReference>
<dbReference type="InterPro" id="IPR013130">
    <property type="entry name" value="Fe3_Rdtase_TM_dom"/>
</dbReference>
<accession>A0A0G0RGY0</accession>
<keyword evidence="7" id="KW-0274">FAD</keyword>
<feature type="transmembrane region" description="Helical" evidence="13">
    <location>
        <begin position="160"/>
        <end position="177"/>
    </location>
</feature>
<dbReference type="InterPro" id="IPR001433">
    <property type="entry name" value="OxRdtase_FAD/NAD-bd"/>
</dbReference>
<dbReference type="PANTHER" id="PTHR47354">
    <property type="entry name" value="NADH OXIDOREDUCTASE HCR"/>
    <property type="match status" value="1"/>
</dbReference>
<dbReference type="InterPro" id="IPR039261">
    <property type="entry name" value="FNR_nucleotide-bd"/>
</dbReference>
<dbReference type="Pfam" id="PF00175">
    <property type="entry name" value="NAD_binding_1"/>
    <property type="match status" value="1"/>
</dbReference>
<evidence type="ECO:0000256" key="7">
    <source>
        <dbReference type="ARBA" id="ARBA00022827"/>
    </source>
</evidence>
<dbReference type="PANTHER" id="PTHR47354:SF8">
    <property type="entry name" value="1,2-PHENYLACETYL-COA EPOXIDASE, SUBUNIT E"/>
    <property type="match status" value="1"/>
</dbReference>
<feature type="domain" description="FAD-binding FR-type" evidence="14">
    <location>
        <begin position="211"/>
        <end position="310"/>
    </location>
</feature>
<evidence type="ECO:0000313" key="15">
    <source>
        <dbReference type="EMBL" id="KKR12927.1"/>
    </source>
</evidence>
<evidence type="ECO:0000256" key="3">
    <source>
        <dbReference type="ARBA" id="ARBA00022630"/>
    </source>
</evidence>
<dbReference type="Pfam" id="PF08022">
    <property type="entry name" value="FAD_binding_8"/>
    <property type="match status" value="1"/>
</dbReference>
<dbReference type="EMBL" id="LBWR01000001">
    <property type="protein sequence ID" value="KKR12927.1"/>
    <property type="molecule type" value="Genomic_DNA"/>
</dbReference>
<name>A0A0G0RGY0_9BACT</name>
<evidence type="ECO:0000313" key="16">
    <source>
        <dbReference type="Proteomes" id="UP000034665"/>
    </source>
</evidence>
<dbReference type="InterPro" id="IPR017938">
    <property type="entry name" value="Riboflavin_synthase-like_b-brl"/>
</dbReference>
<evidence type="ECO:0000256" key="6">
    <source>
        <dbReference type="ARBA" id="ARBA00022723"/>
    </source>
</evidence>
<evidence type="ECO:0000256" key="13">
    <source>
        <dbReference type="SAM" id="Phobius"/>
    </source>
</evidence>
<evidence type="ECO:0000256" key="10">
    <source>
        <dbReference type="ARBA" id="ARBA00023004"/>
    </source>
</evidence>
<keyword evidence="5" id="KW-0001">2Fe-2S</keyword>